<proteinExistence type="predicted"/>
<dbReference type="Gene3D" id="3.90.550.10">
    <property type="entry name" value="Spore Coat Polysaccharide Biosynthesis Protein SpsA, Chain A"/>
    <property type="match status" value="1"/>
</dbReference>
<keyword evidence="3" id="KW-1185">Reference proteome</keyword>
<dbReference type="Proteomes" id="UP001589610">
    <property type="component" value="Unassembled WGS sequence"/>
</dbReference>
<evidence type="ECO:0000313" key="2">
    <source>
        <dbReference type="EMBL" id="MFB9680418.1"/>
    </source>
</evidence>
<organism evidence="2 3">
    <name type="scientific">Streptosporangium vulgare</name>
    <dbReference type="NCBI Taxonomy" id="46190"/>
    <lineage>
        <taxon>Bacteria</taxon>
        <taxon>Bacillati</taxon>
        <taxon>Actinomycetota</taxon>
        <taxon>Actinomycetes</taxon>
        <taxon>Streptosporangiales</taxon>
        <taxon>Streptosporangiaceae</taxon>
        <taxon>Streptosporangium</taxon>
    </lineage>
</organism>
<feature type="compositionally biased region" description="Gly residues" evidence="1">
    <location>
        <begin position="1"/>
        <end position="10"/>
    </location>
</feature>
<accession>A0ABV5TS60</accession>
<protein>
    <submittedName>
        <fullName evidence="2">DUF2064 domain-containing protein</fullName>
    </submittedName>
</protein>
<dbReference type="Pfam" id="PF09837">
    <property type="entry name" value="DUF2064"/>
    <property type="match status" value="1"/>
</dbReference>
<dbReference type="InterPro" id="IPR018641">
    <property type="entry name" value="Trfase_1_rSAM/seldom-assoc"/>
</dbReference>
<gene>
    <name evidence="2" type="ORF">ACFFRH_33500</name>
</gene>
<dbReference type="SUPFAM" id="SSF53448">
    <property type="entry name" value="Nucleotide-diphospho-sugar transferases"/>
    <property type="match status" value="1"/>
</dbReference>
<feature type="region of interest" description="Disordered" evidence="1">
    <location>
        <begin position="1"/>
        <end position="58"/>
    </location>
</feature>
<dbReference type="PANTHER" id="PTHR36529:SF1">
    <property type="entry name" value="GLYCOSYLTRANSFERASE"/>
    <property type="match status" value="1"/>
</dbReference>
<dbReference type="EMBL" id="JBHMBS010000023">
    <property type="protein sequence ID" value="MFB9680418.1"/>
    <property type="molecule type" value="Genomic_DNA"/>
</dbReference>
<comment type="caution">
    <text evidence="2">The sequence shown here is derived from an EMBL/GenBank/DDBJ whole genome shotgun (WGS) entry which is preliminary data.</text>
</comment>
<feature type="compositionally biased region" description="Basic and acidic residues" evidence="1">
    <location>
        <begin position="16"/>
        <end position="28"/>
    </location>
</feature>
<evidence type="ECO:0000256" key="1">
    <source>
        <dbReference type="SAM" id="MobiDB-lite"/>
    </source>
</evidence>
<dbReference type="InterPro" id="IPR029044">
    <property type="entry name" value="Nucleotide-diphossugar_trans"/>
</dbReference>
<reference evidence="2 3" key="1">
    <citation type="submission" date="2024-09" db="EMBL/GenBank/DDBJ databases">
        <authorList>
            <person name="Sun Q."/>
            <person name="Mori K."/>
        </authorList>
    </citation>
    <scope>NUCLEOTIDE SEQUENCE [LARGE SCALE GENOMIC DNA]</scope>
    <source>
        <strain evidence="2 3">JCM 3028</strain>
    </source>
</reference>
<evidence type="ECO:0000313" key="3">
    <source>
        <dbReference type="Proteomes" id="UP001589610"/>
    </source>
</evidence>
<dbReference type="RefSeq" id="WP_386161424.1">
    <property type="nucleotide sequence ID" value="NZ_JBHMBS010000023.1"/>
</dbReference>
<dbReference type="PANTHER" id="PTHR36529">
    <property type="entry name" value="SLL1095 PROTEIN"/>
    <property type="match status" value="1"/>
</dbReference>
<name>A0ABV5TS60_9ACTN</name>
<sequence>MNGAGNGRYGTGPFPHTRDELSRNEILHGEASQNRTRSQGARGESSRRVPSQGGLPRGQVVVIAGEPVSGKVKTRLIPPFTAGEAAALAAAALEDTLRAVARVPVARRVLVLDGAPGPWLPHGFTVLPQRGDGPDERLAAAFDDAHRLLPGPVVLIGMDTPQVTPDMLVYALSLLGAYDAVFGPAADGGFWLLGLRAPDPALLLGVLMSEPTAGEVQLRRLGEAGLSVALMPRLTDVDTAADAFVVAAQAPRSFFAATLARMSALR</sequence>